<dbReference type="RefSeq" id="WP_345266901.1">
    <property type="nucleotide sequence ID" value="NZ_BAABIM010000003.1"/>
</dbReference>
<dbReference type="PIRSF" id="PIRSF036922">
    <property type="entry name" value="RNaseH_PGAM"/>
    <property type="match status" value="1"/>
</dbReference>
<accession>A0ABP8WGZ5</accession>
<dbReference type="SMART" id="SM00855">
    <property type="entry name" value="PGAM"/>
    <property type="match status" value="1"/>
</dbReference>
<dbReference type="Pfam" id="PF13456">
    <property type="entry name" value="RVT_3"/>
    <property type="match status" value="1"/>
</dbReference>
<dbReference type="PANTHER" id="PTHR48100:SF1">
    <property type="entry name" value="HISTIDINE PHOSPHATASE FAMILY PROTEIN-RELATED"/>
    <property type="match status" value="1"/>
</dbReference>
<dbReference type="CDD" id="cd07067">
    <property type="entry name" value="HP_PGM_like"/>
    <property type="match status" value="1"/>
</dbReference>
<dbReference type="EMBL" id="BAABIM010000003">
    <property type="protein sequence ID" value="GAA4688587.1"/>
    <property type="molecule type" value="Genomic_DNA"/>
</dbReference>
<dbReference type="NCBIfam" id="NF005567">
    <property type="entry name" value="PRK07238.1"/>
    <property type="match status" value="1"/>
</dbReference>
<dbReference type="PANTHER" id="PTHR48100">
    <property type="entry name" value="BROAD-SPECIFICITY PHOSPHATASE YOR283W-RELATED"/>
    <property type="match status" value="1"/>
</dbReference>
<reference evidence="4" key="1">
    <citation type="journal article" date="2019" name="Int. J. Syst. Evol. Microbiol.">
        <title>The Global Catalogue of Microorganisms (GCM) 10K type strain sequencing project: providing services to taxonomists for standard genome sequencing and annotation.</title>
        <authorList>
            <consortium name="The Broad Institute Genomics Platform"/>
            <consortium name="The Broad Institute Genome Sequencing Center for Infectious Disease"/>
            <person name="Wu L."/>
            <person name="Ma J."/>
        </authorList>
    </citation>
    <scope>NUCLEOTIDE SEQUENCE [LARGE SCALE GENOMIC DNA]</scope>
    <source>
        <strain evidence="4">JCM 18127</strain>
    </source>
</reference>
<comment type="caution">
    <text evidence="3">The sequence shown here is derived from an EMBL/GenBank/DDBJ whole genome shotgun (WGS) entry which is preliminary data.</text>
</comment>
<dbReference type="InterPro" id="IPR014636">
    <property type="entry name" value="RNaseH/PGlycerate_mutase"/>
</dbReference>
<dbReference type="CDD" id="cd09279">
    <property type="entry name" value="RNase_HI_like"/>
    <property type="match status" value="1"/>
</dbReference>
<dbReference type="Gene3D" id="3.40.50.1240">
    <property type="entry name" value="Phosphoglycerate mutase-like"/>
    <property type="match status" value="1"/>
</dbReference>
<feature type="compositionally biased region" description="Low complexity" evidence="1">
    <location>
        <begin position="179"/>
        <end position="191"/>
    </location>
</feature>
<feature type="domain" description="RNase H type-1" evidence="2">
    <location>
        <begin position="2"/>
        <end position="141"/>
    </location>
</feature>
<dbReference type="InterPro" id="IPR036397">
    <property type="entry name" value="RNaseH_sf"/>
</dbReference>
<dbReference type="SUPFAM" id="SSF53254">
    <property type="entry name" value="Phosphoglycerate mutase-like"/>
    <property type="match status" value="1"/>
</dbReference>
<dbReference type="InterPro" id="IPR013078">
    <property type="entry name" value="His_Pase_superF_clade-1"/>
</dbReference>
<evidence type="ECO:0000313" key="4">
    <source>
        <dbReference type="Proteomes" id="UP001500621"/>
    </source>
</evidence>
<keyword evidence="4" id="KW-1185">Reference proteome</keyword>
<dbReference type="Pfam" id="PF00300">
    <property type="entry name" value="His_Phos_1"/>
    <property type="match status" value="1"/>
</dbReference>
<gene>
    <name evidence="3" type="ORF">GCM10023226_27990</name>
</gene>
<dbReference type="Gene3D" id="3.30.420.10">
    <property type="entry name" value="Ribonuclease H-like superfamily/Ribonuclease H"/>
    <property type="match status" value="1"/>
</dbReference>
<protein>
    <submittedName>
        <fullName evidence="3">Bifunctional RNase H/acid phosphatase</fullName>
    </submittedName>
</protein>
<dbReference type="PROSITE" id="PS50879">
    <property type="entry name" value="RNASE_H_1"/>
    <property type="match status" value="1"/>
</dbReference>
<dbReference type="InterPro" id="IPR002156">
    <property type="entry name" value="RNaseH_domain"/>
</dbReference>
<evidence type="ECO:0000313" key="3">
    <source>
        <dbReference type="EMBL" id="GAA4688587.1"/>
    </source>
</evidence>
<organism evidence="3 4">
    <name type="scientific">Nocardioides nanhaiensis</name>
    <dbReference type="NCBI Taxonomy" id="1476871"/>
    <lineage>
        <taxon>Bacteria</taxon>
        <taxon>Bacillati</taxon>
        <taxon>Actinomycetota</taxon>
        <taxon>Actinomycetes</taxon>
        <taxon>Propionibacteriales</taxon>
        <taxon>Nocardioidaceae</taxon>
        <taxon>Nocardioides</taxon>
    </lineage>
</organism>
<dbReference type="InterPro" id="IPR029033">
    <property type="entry name" value="His_PPase_superfam"/>
</dbReference>
<proteinExistence type="predicted"/>
<feature type="region of interest" description="Disordered" evidence="1">
    <location>
        <begin position="150"/>
        <end position="200"/>
    </location>
</feature>
<evidence type="ECO:0000256" key="1">
    <source>
        <dbReference type="SAM" id="MobiDB-lite"/>
    </source>
</evidence>
<dbReference type="Proteomes" id="UP001500621">
    <property type="component" value="Unassembled WGS sequence"/>
</dbReference>
<dbReference type="SUPFAM" id="SSF53098">
    <property type="entry name" value="Ribonuclease H-like"/>
    <property type="match status" value="1"/>
</dbReference>
<sequence>MGARSVVVEADGGSRGNPGPAAYGALLRDADTGQVLAVDGTTIGVASNNVAEYSGLIAGLRLVRDHAPEATAIEVRMDSKLVVEQMSGRWKIKHPAMRPLALEASRLAPAGTTYTWVPRAQNAAADQLANEALDGVRSGVMVLSGSETGLASDAETGLESDAGSDAESDAESVVEEVESPASSPAPARGWSPPGGPPTTIVLVRHGVTAHTAAKRFSGGLGGDNPPLSEEGRAQVRAAGEWLSPIAERIDAVIASPVRRTRESAQIVAELLGHEVVEEPGFAEMEFGDWDGLTFAEVAERDQAGLDAWLGSLDVPPPGGESFRAVQERVLAGLARVREQHSGRTVVVVSHVTPIKTLVAQAMGAPLEALFRMELSPASVSVVSFYADDKASLRLFNALPPGNDAFAGARTAW</sequence>
<dbReference type="InterPro" id="IPR012337">
    <property type="entry name" value="RNaseH-like_sf"/>
</dbReference>
<evidence type="ECO:0000259" key="2">
    <source>
        <dbReference type="PROSITE" id="PS50879"/>
    </source>
</evidence>
<name>A0ABP8WGZ5_9ACTN</name>
<feature type="compositionally biased region" description="Acidic residues" evidence="1">
    <location>
        <begin position="156"/>
        <end position="178"/>
    </location>
</feature>
<dbReference type="InterPro" id="IPR050275">
    <property type="entry name" value="PGM_Phosphatase"/>
</dbReference>